<keyword evidence="3" id="KW-1185">Reference proteome</keyword>
<sequence length="464" mass="51758">MDQPSSSQLFKDLADNSGAVLVQFYSLAKSTCWVRPMILVDGIWMPLQGNDYWRSSFRLSIFVNRKRLPERIIDENFVPHGCFIEPVQYWGTAPSLIHSWGWYRVCTEVIRYSMFGCLRPVRDENLCRATVAIDSVVDVLERLPTNFCSVVEQGQAKDNFFCYFSDSDIQSELESTPEIDLVSSDGSTVYRSPSPQFDSFQEVDSSEPNVQLASGPTISVFTQEEQSYFVQSPESPPPSFQQRDSSTSFTDSPMHFNIDDIPLDDTAENQFSLPAISSVFSASLDDLRTFLSQRIDDSQNDILSKLNTLDRGHRDTMRQHQETLRNLIDNARQDNQTQGDVHILHLNEFKKGVLAHGASVTADLMEVRKEVKALDAKVTYLDGQVAAIRSELFDFQAKVAENYLNLSTQLGDLIDYIRGGDAKKGEGSSSRPQPPPDDQGSGSGGGGSGGRTTDIVDRFSGSMS</sequence>
<evidence type="ECO:0000313" key="3">
    <source>
        <dbReference type="Proteomes" id="UP000250235"/>
    </source>
</evidence>
<proteinExistence type="predicted"/>
<reference evidence="2 3" key="1">
    <citation type="journal article" date="2015" name="Proc. Natl. Acad. Sci. U.S.A.">
        <title>The resurrection genome of Boea hygrometrica: A blueprint for survival of dehydration.</title>
        <authorList>
            <person name="Xiao L."/>
            <person name="Yang G."/>
            <person name="Zhang L."/>
            <person name="Yang X."/>
            <person name="Zhao S."/>
            <person name="Ji Z."/>
            <person name="Zhou Q."/>
            <person name="Hu M."/>
            <person name="Wang Y."/>
            <person name="Chen M."/>
            <person name="Xu Y."/>
            <person name="Jin H."/>
            <person name="Xiao X."/>
            <person name="Hu G."/>
            <person name="Bao F."/>
            <person name="Hu Y."/>
            <person name="Wan P."/>
            <person name="Li L."/>
            <person name="Deng X."/>
            <person name="Kuang T."/>
            <person name="Xiang C."/>
            <person name="Zhu J.K."/>
            <person name="Oliver M.J."/>
            <person name="He Y."/>
        </authorList>
    </citation>
    <scope>NUCLEOTIDE SEQUENCE [LARGE SCALE GENOMIC DNA]</scope>
    <source>
        <strain evidence="3">cv. XS01</strain>
    </source>
</reference>
<evidence type="ECO:0000313" key="2">
    <source>
        <dbReference type="EMBL" id="KZV30379.1"/>
    </source>
</evidence>
<dbReference type="Proteomes" id="UP000250235">
    <property type="component" value="Unassembled WGS sequence"/>
</dbReference>
<dbReference type="AlphaFoldDB" id="A0A2Z7BE78"/>
<name>A0A2Z7BE78_9LAMI</name>
<gene>
    <name evidence="2" type="ORF">F511_35039</name>
</gene>
<feature type="region of interest" description="Disordered" evidence="1">
    <location>
        <begin position="421"/>
        <end position="464"/>
    </location>
</feature>
<organism evidence="2 3">
    <name type="scientific">Dorcoceras hygrometricum</name>
    <dbReference type="NCBI Taxonomy" id="472368"/>
    <lineage>
        <taxon>Eukaryota</taxon>
        <taxon>Viridiplantae</taxon>
        <taxon>Streptophyta</taxon>
        <taxon>Embryophyta</taxon>
        <taxon>Tracheophyta</taxon>
        <taxon>Spermatophyta</taxon>
        <taxon>Magnoliopsida</taxon>
        <taxon>eudicotyledons</taxon>
        <taxon>Gunneridae</taxon>
        <taxon>Pentapetalae</taxon>
        <taxon>asterids</taxon>
        <taxon>lamiids</taxon>
        <taxon>Lamiales</taxon>
        <taxon>Gesneriaceae</taxon>
        <taxon>Didymocarpoideae</taxon>
        <taxon>Trichosporeae</taxon>
        <taxon>Loxocarpinae</taxon>
        <taxon>Dorcoceras</taxon>
    </lineage>
</organism>
<accession>A0A2Z7BE78</accession>
<feature type="compositionally biased region" description="Gly residues" evidence="1">
    <location>
        <begin position="441"/>
        <end position="450"/>
    </location>
</feature>
<dbReference type="EMBL" id="KV008297">
    <property type="protein sequence ID" value="KZV30379.1"/>
    <property type="molecule type" value="Genomic_DNA"/>
</dbReference>
<feature type="region of interest" description="Disordered" evidence="1">
    <location>
        <begin position="227"/>
        <end position="252"/>
    </location>
</feature>
<protein>
    <submittedName>
        <fullName evidence="2">Structural maintenance of chromosomes protein 3</fullName>
    </submittedName>
</protein>
<evidence type="ECO:0000256" key="1">
    <source>
        <dbReference type="SAM" id="MobiDB-lite"/>
    </source>
</evidence>